<evidence type="ECO:0000313" key="3">
    <source>
        <dbReference type="Proteomes" id="UP000503349"/>
    </source>
</evidence>
<gene>
    <name evidence="2" type="ORF">EXN66_Car015637</name>
</gene>
<evidence type="ECO:0000313" key="2">
    <source>
        <dbReference type="EMBL" id="KAF3699950.1"/>
    </source>
</evidence>
<reference evidence="3" key="2">
    <citation type="submission" date="2019-02" db="EMBL/GenBank/DDBJ databases">
        <title>Opniocepnalus argus Var Kimnra genome.</title>
        <authorList>
            <person name="Zhou C."/>
            <person name="Xiao S."/>
        </authorList>
    </citation>
    <scope>NUCLEOTIDE SEQUENCE [LARGE SCALE GENOMIC DNA]</scope>
</reference>
<evidence type="ECO:0000256" key="1">
    <source>
        <dbReference type="SAM" id="MobiDB-lite"/>
    </source>
</evidence>
<dbReference type="Proteomes" id="UP000503349">
    <property type="component" value="Chromosome 15"/>
</dbReference>
<dbReference type="AlphaFoldDB" id="A0A6G1QBC1"/>
<organism evidence="2 3">
    <name type="scientific">Channa argus</name>
    <name type="common">Northern snakehead</name>
    <name type="synonym">Ophicephalus argus</name>
    <dbReference type="NCBI Taxonomy" id="215402"/>
    <lineage>
        <taxon>Eukaryota</taxon>
        <taxon>Metazoa</taxon>
        <taxon>Chordata</taxon>
        <taxon>Craniata</taxon>
        <taxon>Vertebrata</taxon>
        <taxon>Euteleostomi</taxon>
        <taxon>Actinopterygii</taxon>
        <taxon>Neopterygii</taxon>
        <taxon>Teleostei</taxon>
        <taxon>Neoteleostei</taxon>
        <taxon>Acanthomorphata</taxon>
        <taxon>Anabantaria</taxon>
        <taxon>Anabantiformes</taxon>
        <taxon>Channoidei</taxon>
        <taxon>Channidae</taxon>
        <taxon>Channa</taxon>
    </lineage>
</organism>
<keyword evidence="3" id="KW-1185">Reference proteome</keyword>
<feature type="region of interest" description="Disordered" evidence="1">
    <location>
        <begin position="1"/>
        <end position="20"/>
    </location>
</feature>
<reference evidence="2 3" key="1">
    <citation type="submission" date="2019-02" db="EMBL/GenBank/DDBJ databases">
        <title>Opniocepnalus argus genome.</title>
        <authorList>
            <person name="Zhou C."/>
            <person name="Xiao S."/>
        </authorList>
    </citation>
    <scope>NUCLEOTIDE SEQUENCE [LARGE SCALE GENOMIC DNA]</scope>
    <source>
        <strain evidence="2">OARG1902GOOAL</strain>
        <tissue evidence="2">Muscle</tissue>
    </source>
</reference>
<accession>A0A6G1QBC1</accession>
<dbReference type="EMBL" id="CM015726">
    <property type="protein sequence ID" value="KAF3699950.1"/>
    <property type="molecule type" value="Genomic_DNA"/>
</dbReference>
<name>A0A6G1QBC1_CHAAH</name>
<protein>
    <submittedName>
        <fullName evidence="2">Uncharacterized protein</fullName>
    </submittedName>
</protein>
<sequence>MCNNSSTKTRAHTPVSSLNSSNSCTVVEMHGAETLLFLMFAANMNTHTGAHTYTNAEPVTNTAGLCFPHTADKPQLFSLPPSLFAHSLFSFVALPWPLFDVNC</sequence>
<proteinExistence type="predicted"/>